<dbReference type="SUPFAM" id="SSF56300">
    <property type="entry name" value="Metallo-dependent phosphatases"/>
    <property type="match status" value="1"/>
</dbReference>
<dbReference type="AlphaFoldDB" id="L9Y0V2"/>
<keyword evidence="1" id="KW-0732">Signal</keyword>
<dbReference type="InterPro" id="IPR004843">
    <property type="entry name" value="Calcineurin-like_PHP"/>
</dbReference>
<dbReference type="InterPro" id="IPR008334">
    <property type="entry name" value="5'-Nucleotdase_C"/>
</dbReference>
<dbReference type="Proteomes" id="UP000011632">
    <property type="component" value="Unassembled WGS sequence"/>
</dbReference>
<feature type="domain" description="Calcineurin-like phosphoesterase" evidence="2">
    <location>
        <begin position="20"/>
        <end position="249"/>
    </location>
</feature>
<dbReference type="Pfam" id="PF00149">
    <property type="entry name" value="Metallophos"/>
    <property type="match status" value="1"/>
</dbReference>
<dbReference type="InterPro" id="IPR029052">
    <property type="entry name" value="Metallo-depent_PP-like"/>
</dbReference>
<evidence type="ECO:0000256" key="1">
    <source>
        <dbReference type="ARBA" id="ARBA00022729"/>
    </source>
</evidence>
<dbReference type="PRINTS" id="PR01607">
    <property type="entry name" value="APYRASEFAMLY"/>
</dbReference>
<dbReference type="PATRIC" id="fig|1227496.3.peg.2257"/>
<dbReference type="GO" id="GO:0009166">
    <property type="term" value="P:nucleotide catabolic process"/>
    <property type="evidence" value="ECO:0007669"/>
    <property type="project" value="InterPro"/>
</dbReference>
<comment type="caution">
    <text evidence="4">The sequence shown here is derived from an EMBL/GenBank/DDBJ whole genome shotgun (WGS) entry which is preliminary data.</text>
</comment>
<organism evidence="4 5">
    <name type="scientific">Natrinema versiforme JCM 10478</name>
    <dbReference type="NCBI Taxonomy" id="1227496"/>
    <lineage>
        <taxon>Archaea</taxon>
        <taxon>Methanobacteriati</taxon>
        <taxon>Methanobacteriota</taxon>
        <taxon>Stenosarchaea group</taxon>
        <taxon>Halobacteria</taxon>
        <taxon>Halobacteriales</taxon>
        <taxon>Natrialbaceae</taxon>
        <taxon>Natrinema</taxon>
    </lineage>
</organism>
<dbReference type="InterPro" id="IPR006179">
    <property type="entry name" value="5_nucleotidase/apyrase"/>
</dbReference>
<sequence>MSDWRQFDGRPAPDGEADLTLAHLTDLHGQLGPSHQVYYDNPHSRPDIEFDGDQTVRPVRGIATHVAKLSELQSGGDSDLLTLASGDTFHGTAETTYTNGQVMLDPLNEHVEPDVYVPGNWDFGHEAAADGSACELFDAIDAPVLACNLRNDDGELLYDGTICFERAGISVGVVGMTNVYIDQMAPAFHEGKYQFDKAPKLLDDAAKALRNKGADFVVAVTEIGLPWMVQAAKDFESIDLMLSAHTHEYTHDPIVIEQTGTVVVESGMGEALGRIDVRFDPEGAAFRHVLYCFVEGHEYTPDPDLETRETIKQVRAPFFGDDTVHERGDVTLDRPLDTVVGETDRPLSRQSFLESAWNTLFNDALREYFETDLAVAHGFRYGQAIPAGEITLGDLYTVFPMTAPVAIGDAWGQQLQTHMERYLFNNFTPHVYGQEDGRVRSYSSNVECVLDPTAKRGRRLVEMRVDGDPIEAGETYRVATFRRPGDPDRDLGGCGFPFRNVRVESGTIPVDIIEEYLAAHSPVEYDVMGLVETVGDGAQNTPADGPYPYIQPGVDYADGTEYIQTSMIPRRFDHAVTCRTEEHQFGTETRE</sequence>
<dbReference type="PANTHER" id="PTHR11575:SF24">
    <property type="entry name" value="5'-NUCLEOTIDASE"/>
    <property type="match status" value="1"/>
</dbReference>
<evidence type="ECO:0000259" key="3">
    <source>
        <dbReference type="Pfam" id="PF02872"/>
    </source>
</evidence>
<evidence type="ECO:0000259" key="2">
    <source>
        <dbReference type="Pfam" id="PF00149"/>
    </source>
</evidence>
<dbReference type="EMBL" id="AOID01000030">
    <property type="protein sequence ID" value="ELY67316.1"/>
    <property type="molecule type" value="Genomic_DNA"/>
</dbReference>
<dbReference type="Gene3D" id="3.90.780.10">
    <property type="entry name" value="5'-Nucleotidase, C-terminal domain"/>
    <property type="match status" value="1"/>
</dbReference>
<proteinExistence type="predicted"/>
<reference evidence="4 5" key="1">
    <citation type="journal article" date="2014" name="PLoS Genet.">
        <title>Phylogenetically driven sequencing of extremely halophilic archaea reveals strategies for static and dynamic osmo-response.</title>
        <authorList>
            <person name="Becker E.A."/>
            <person name="Seitzer P.M."/>
            <person name="Tritt A."/>
            <person name="Larsen D."/>
            <person name="Krusor M."/>
            <person name="Yao A.I."/>
            <person name="Wu D."/>
            <person name="Madern D."/>
            <person name="Eisen J.A."/>
            <person name="Darling A.E."/>
            <person name="Facciotti M.T."/>
        </authorList>
    </citation>
    <scope>NUCLEOTIDE SEQUENCE [LARGE SCALE GENOMIC DNA]</scope>
    <source>
        <strain evidence="4 5">JCM 10478</strain>
    </source>
</reference>
<dbReference type="GO" id="GO:0016787">
    <property type="term" value="F:hydrolase activity"/>
    <property type="evidence" value="ECO:0007669"/>
    <property type="project" value="InterPro"/>
</dbReference>
<protein>
    <submittedName>
        <fullName evidence="4">Metallophosphoesterase</fullName>
    </submittedName>
</protein>
<keyword evidence="5" id="KW-1185">Reference proteome</keyword>
<feature type="domain" description="5'-Nucleotidase C-terminal" evidence="3">
    <location>
        <begin position="340"/>
        <end position="480"/>
    </location>
</feature>
<dbReference type="InterPro" id="IPR036907">
    <property type="entry name" value="5'-Nucleotdase_C_sf"/>
</dbReference>
<dbReference type="SUPFAM" id="SSF55816">
    <property type="entry name" value="5'-nucleotidase (syn. UDP-sugar hydrolase), C-terminal domain"/>
    <property type="match status" value="1"/>
</dbReference>
<dbReference type="STRING" id="1227496.C489_11153"/>
<dbReference type="Gene3D" id="3.60.21.10">
    <property type="match status" value="1"/>
</dbReference>
<dbReference type="PANTHER" id="PTHR11575">
    <property type="entry name" value="5'-NUCLEOTIDASE-RELATED"/>
    <property type="match status" value="1"/>
</dbReference>
<evidence type="ECO:0000313" key="4">
    <source>
        <dbReference type="EMBL" id="ELY67316.1"/>
    </source>
</evidence>
<accession>L9Y0V2</accession>
<gene>
    <name evidence="4" type="ORF">C489_11153</name>
</gene>
<evidence type="ECO:0000313" key="5">
    <source>
        <dbReference type="Proteomes" id="UP000011632"/>
    </source>
</evidence>
<name>L9Y0V2_9EURY</name>
<dbReference type="Pfam" id="PF02872">
    <property type="entry name" value="5_nucleotid_C"/>
    <property type="match status" value="1"/>
</dbReference>